<proteinExistence type="predicted"/>
<sequence>MSTIYLGAKSLSGSSYYIPSLLSISTVDAIEVLNAKSCGEDIPATTIRELVDIKVVCQLDKRNLLRCQLLMEHLSDQSKR</sequence>
<name>K4AUH0_SOLLC</name>
<evidence type="ECO:0000313" key="1">
    <source>
        <dbReference type="EnsemblPlants" id="Solyc01g016350.1.1"/>
    </source>
</evidence>
<dbReference type="InParanoid" id="K4AUH0"/>
<reference evidence="1" key="1">
    <citation type="journal article" date="2012" name="Nature">
        <title>The tomato genome sequence provides insights into fleshy fruit evolution.</title>
        <authorList>
            <consortium name="Tomato Genome Consortium"/>
        </authorList>
    </citation>
    <scope>NUCLEOTIDE SEQUENCE [LARGE SCALE GENOMIC DNA]</scope>
    <source>
        <strain evidence="1">cv. Heinz 1706</strain>
    </source>
</reference>
<dbReference type="PaxDb" id="4081-Solyc01g016350.1.1"/>
<dbReference type="EnsemblPlants" id="Solyc01g016350.1.1">
    <property type="protein sequence ID" value="Solyc01g016350.1.1"/>
    <property type="gene ID" value="Solyc01g016350.1"/>
</dbReference>
<accession>K4AUH0</accession>
<dbReference type="Gramene" id="Solyc01g016350.1.1">
    <property type="protein sequence ID" value="Solyc01g016350.1.1"/>
    <property type="gene ID" value="Solyc01g016350.1"/>
</dbReference>
<dbReference type="AlphaFoldDB" id="K4AUH0"/>
<dbReference type="Proteomes" id="UP000004994">
    <property type="component" value="Chromosome 1"/>
</dbReference>
<keyword evidence="2" id="KW-1185">Reference proteome</keyword>
<reference evidence="1" key="2">
    <citation type="submission" date="2015-06" db="UniProtKB">
        <authorList>
            <consortium name="EnsemblPlants"/>
        </authorList>
    </citation>
    <scope>IDENTIFICATION</scope>
    <source>
        <strain evidence="1">cv. Heinz 1706</strain>
    </source>
</reference>
<dbReference type="HOGENOM" id="CLU_2594365_0_0_1"/>
<protein>
    <submittedName>
        <fullName evidence="1">Uncharacterized protein</fullName>
    </submittedName>
</protein>
<evidence type="ECO:0000313" key="2">
    <source>
        <dbReference type="Proteomes" id="UP000004994"/>
    </source>
</evidence>
<organism evidence="1">
    <name type="scientific">Solanum lycopersicum</name>
    <name type="common">Tomato</name>
    <name type="synonym">Lycopersicon esculentum</name>
    <dbReference type="NCBI Taxonomy" id="4081"/>
    <lineage>
        <taxon>Eukaryota</taxon>
        <taxon>Viridiplantae</taxon>
        <taxon>Streptophyta</taxon>
        <taxon>Embryophyta</taxon>
        <taxon>Tracheophyta</taxon>
        <taxon>Spermatophyta</taxon>
        <taxon>Magnoliopsida</taxon>
        <taxon>eudicotyledons</taxon>
        <taxon>Gunneridae</taxon>
        <taxon>Pentapetalae</taxon>
        <taxon>asterids</taxon>
        <taxon>lamiids</taxon>
        <taxon>Solanales</taxon>
        <taxon>Solanaceae</taxon>
        <taxon>Solanoideae</taxon>
        <taxon>Solaneae</taxon>
        <taxon>Solanum</taxon>
        <taxon>Solanum subgen. Lycopersicon</taxon>
    </lineage>
</organism>